<keyword evidence="4" id="KW-1185">Reference proteome</keyword>
<dbReference type="EMBL" id="CP135446">
    <property type="protein sequence ID" value="WRY35920.1"/>
    <property type="molecule type" value="Genomic_DNA"/>
</dbReference>
<protein>
    <submittedName>
        <fullName evidence="3">Uncharacterized protein</fullName>
    </submittedName>
</protein>
<keyword evidence="3" id="KW-0614">Plasmid</keyword>
<sequence length="150" mass="15993">MTVAGPPGWAVLAVVTVGSVAWFAATRDRSDSVPATGTDTQTKKCDRPWTAHVHAQGEDCGGSSASTIGAPTLVKTAAPVTRAEGIALSEATWAMLNKNQQKIRVKAKEQLERYLQNRPPLGQRSFPASDRKGGKRLDLDNYGCSPNFIG</sequence>
<evidence type="ECO:0000313" key="4">
    <source>
        <dbReference type="Proteomes" id="UP001623290"/>
    </source>
</evidence>
<reference evidence="3 4" key="1">
    <citation type="submission" date="2023-09" db="EMBL/GenBank/DDBJ databases">
        <title>Thioclava shenzhenensis sp. nov., a multidrug resistant bacteria-antagonizing species isolated from coastal seawater.</title>
        <authorList>
            <person name="Long M."/>
        </authorList>
    </citation>
    <scope>NUCLEOTIDE SEQUENCE [LARGE SCALE GENOMIC DNA]</scope>
    <source>
        <strain evidence="3 4">FTW29</strain>
        <plasmid evidence="3 4">unnamed3</plasmid>
    </source>
</reference>
<name>A0ABZ1E5D5_9RHOB</name>
<proteinExistence type="predicted"/>
<feature type="transmembrane region" description="Helical" evidence="2">
    <location>
        <begin position="6"/>
        <end position="25"/>
    </location>
</feature>
<evidence type="ECO:0000313" key="3">
    <source>
        <dbReference type="EMBL" id="WRY35920.1"/>
    </source>
</evidence>
<dbReference type="RefSeq" id="WP_330628246.1">
    <property type="nucleotide sequence ID" value="NZ_CP135446.1"/>
</dbReference>
<organism evidence="3 4">
    <name type="scientific">Thioclava litoralis</name>
    <dbReference type="NCBI Taxonomy" id="3076557"/>
    <lineage>
        <taxon>Bacteria</taxon>
        <taxon>Pseudomonadati</taxon>
        <taxon>Pseudomonadota</taxon>
        <taxon>Alphaproteobacteria</taxon>
        <taxon>Rhodobacterales</taxon>
        <taxon>Paracoccaceae</taxon>
        <taxon>Thioclava</taxon>
    </lineage>
</organism>
<evidence type="ECO:0000256" key="1">
    <source>
        <dbReference type="SAM" id="MobiDB-lite"/>
    </source>
</evidence>
<feature type="region of interest" description="Disordered" evidence="1">
    <location>
        <begin position="116"/>
        <end position="137"/>
    </location>
</feature>
<evidence type="ECO:0000256" key="2">
    <source>
        <dbReference type="SAM" id="Phobius"/>
    </source>
</evidence>
<geneLocation type="plasmid" evidence="3 4">
    <name>unnamed3</name>
</geneLocation>
<keyword evidence="2" id="KW-0812">Transmembrane</keyword>
<keyword evidence="2" id="KW-1133">Transmembrane helix</keyword>
<keyword evidence="2" id="KW-0472">Membrane</keyword>
<dbReference type="Proteomes" id="UP001623290">
    <property type="component" value="Plasmid unnamed3"/>
</dbReference>
<accession>A0ABZ1E5D5</accession>
<gene>
    <name evidence="3" type="ORF">RPE78_18180</name>
</gene>